<evidence type="ECO:0000313" key="1">
    <source>
        <dbReference type="EMBL" id="TKG05026.1"/>
    </source>
</evidence>
<sequence length="71" mass="7902">MDNSVRSLFVSCLKAGCSKALEGFLVWGYVLSNPQLDQDHYYMLWIHFPKTTLFTQFTGLSTIGVKVIAGG</sequence>
<evidence type="ECO:0000313" key="2">
    <source>
        <dbReference type="Proteomes" id="UP000305840"/>
    </source>
</evidence>
<name>A0A4U1ZYN0_9VIBR</name>
<accession>A0A4U1ZYN0</accession>
<reference evidence="1 2" key="1">
    <citation type="submission" date="2019-04" db="EMBL/GenBank/DDBJ databases">
        <title>A reverse ecology approach based on a biological definition of microbial populations.</title>
        <authorList>
            <person name="Arevalo P."/>
            <person name="Vaninsberghe D."/>
            <person name="Elsherbini J."/>
            <person name="Gore J."/>
            <person name="Polz M."/>
        </authorList>
    </citation>
    <scope>NUCLEOTIDE SEQUENCE [LARGE SCALE GENOMIC DNA]</scope>
    <source>
        <strain evidence="1 2">10N.222.48.A1</strain>
    </source>
</reference>
<dbReference type="AlphaFoldDB" id="A0A4U1ZYN0"/>
<comment type="caution">
    <text evidence="1">The sequence shown here is derived from an EMBL/GenBank/DDBJ whole genome shotgun (WGS) entry which is preliminary data.</text>
</comment>
<dbReference type="Proteomes" id="UP000305840">
    <property type="component" value="Unassembled WGS sequence"/>
</dbReference>
<protein>
    <submittedName>
        <fullName evidence="1">Uncharacterized protein</fullName>
    </submittedName>
</protein>
<dbReference type="EMBL" id="SYVO01000075">
    <property type="protein sequence ID" value="TKG05026.1"/>
    <property type="molecule type" value="Genomic_DNA"/>
</dbReference>
<organism evidence="1 2">
    <name type="scientific">Vibrio lentus</name>
    <dbReference type="NCBI Taxonomy" id="136468"/>
    <lineage>
        <taxon>Bacteria</taxon>
        <taxon>Pseudomonadati</taxon>
        <taxon>Pseudomonadota</taxon>
        <taxon>Gammaproteobacteria</taxon>
        <taxon>Vibrionales</taxon>
        <taxon>Vibrionaceae</taxon>
        <taxon>Vibrio</taxon>
    </lineage>
</organism>
<proteinExistence type="predicted"/>
<gene>
    <name evidence="1" type="ORF">FCV91_18980</name>
</gene>